<dbReference type="InterPro" id="IPR002035">
    <property type="entry name" value="VWF_A"/>
</dbReference>
<keyword evidence="3" id="KW-1185">Reference proteome</keyword>
<dbReference type="AlphaFoldDB" id="A0A5K7YIM1"/>
<organism evidence="2 3">
    <name type="scientific">Desulfosarcina alkanivorans</name>
    <dbReference type="NCBI Taxonomy" id="571177"/>
    <lineage>
        <taxon>Bacteria</taxon>
        <taxon>Pseudomonadati</taxon>
        <taxon>Thermodesulfobacteriota</taxon>
        <taxon>Desulfobacteria</taxon>
        <taxon>Desulfobacterales</taxon>
        <taxon>Desulfosarcinaceae</taxon>
        <taxon>Desulfosarcina</taxon>
    </lineage>
</organism>
<evidence type="ECO:0000313" key="3">
    <source>
        <dbReference type="Proteomes" id="UP000427906"/>
    </source>
</evidence>
<dbReference type="PROSITE" id="PS50234">
    <property type="entry name" value="VWFA"/>
    <property type="match status" value="1"/>
</dbReference>
<dbReference type="RefSeq" id="WP_197904706.1">
    <property type="nucleotide sequence ID" value="NZ_AP021874.1"/>
</dbReference>
<dbReference type="Proteomes" id="UP000427906">
    <property type="component" value="Chromosome"/>
</dbReference>
<dbReference type="PROSITE" id="PS51257">
    <property type="entry name" value="PROKAR_LIPOPROTEIN"/>
    <property type="match status" value="1"/>
</dbReference>
<dbReference type="SUPFAM" id="SSF53300">
    <property type="entry name" value="vWA-like"/>
    <property type="match status" value="1"/>
</dbReference>
<sequence length="224" mass="24785">MQRIGRLNPFLTAAAVLSAAVLLVGGCAQKVDHSRGVYMLVDTSGTYTEELNKARAIVNYLLGSLAPGDTMAVARIDTGSFSEKDILAKVTFDQRPSVANTQKRAFQKQVADFVQSVDGSSYTDISGGLLQAVEYLNEAGSGRKFILIFSDLKEELARGHVRDVPFQLDGFNIIALNVTKLRDDIRDPRNYMERVDRWQTITETGGGAWRVINDLERLDHIFSL</sequence>
<protein>
    <recommendedName>
        <fullName evidence="1">VWFA domain-containing protein</fullName>
    </recommendedName>
</protein>
<feature type="domain" description="VWFA" evidence="1">
    <location>
        <begin position="36"/>
        <end position="224"/>
    </location>
</feature>
<proteinExistence type="predicted"/>
<name>A0A5K7YIM1_9BACT</name>
<dbReference type="InterPro" id="IPR036465">
    <property type="entry name" value="vWFA_dom_sf"/>
</dbReference>
<dbReference type="KEGG" id="dalk:DSCA_01940"/>
<dbReference type="Gene3D" id="3.40.50.410">
    <property type="entry name" value="von Willebrand factor, type A domain"/>
    <property type="match status" value="1"/>
</dbReference>
<accession>A0A5K7YIM1</accession>
<dbReference type="EMBL" id="AP021874">
    <property type="protein sequence ID" value="BBO66264.1"/>
    <property type="molecule type" value="Genomic_DNA"/>
</dbReference>
<reference evidence="2 3" key="1">
    <citation type="submission" date="2019-11" db="EMBL/GenBank/DDBJ databases">
        <title>Comparative genomics of hydrocarbon-degrading Desulfosarcina strains.</title>
        <authorList>
            <person name="Watanabe M."/>
            <person name="Kojima H."/>
            <person name="Fukui M."/>
        </authorList>
    </citation>
    <scope>NUCLEOTIDE SEQUENCE [LARGE SCALE GENOMIC DNA]</scope>
    <source>
        <strain evidence="2 3">PL12</strain>
    </source>
</reference>
<gene>
    <name evidence="2" type="ORF">DSCA_01940</name>
</gene>
<evidence type="ECO:0000259" key="1">
    <source>
        <dbReference type="PROSITE" id="PS50234"/>
    </source>
</evidence>
<evidence type="ECO:0000313" key="2">
    <source>
        <dbReference type="EMBL" id="BBO66264.1"/>
    </source>
</evidence>